<dbReference type="NCBIfam" id="TIGR03505">
    <property type="entry name" value="FimV_core"/>
    <property type="match status" value="1"/>
</dbReference>
<dbReference type="EMBL" id="CP044205">
    <property type="protein sequence ID" value="QFY43877.1"/>
    <property type="molecule type" value="Genomic_DNA"/>
</dbReference>
<feature type="region of interest" description="Disordered" evidence="1">
    <location>
        <begin position="490"/>
        <end position="521"/>
    </location>
</feature>
<accession>A0A5Q0BP74</accession>
<evidence type="ECO:0000313" key="4">
    <source>
        <dbReference type="Proteomes" id="UP000325755"/>
    </source>
</evidence>
<feature type="compositionally biased region" description="Polar residues" evidence="1">
    <location>
        <begin position="239"/>
        <end position="253"/>
    </location>
</feature>
<reference evidence="3 4" key="1">
    <citation type="submission" date="2019-09" db="EMBL/GenBank/DDBJ databases">
        <title>Ecophysiology of the spiral-shaped methanotroph Methylospira mobilis as revealed by the complete genome sequence.</title>
        <authorList>
            <person name="Oshkin I.Y."/>
            <person name="Dedysh S.N."/>
            <person name="Miroshnikov K."/>
            <person name="Danilova O.V."/>
            <person name="Hakobyan A."/>
            <person name="Liesack W."/>
        </authorList>
    </citation>
    <scope>NUCLEOTIDE SEQUENCE [LARGE SCALE GENOMIC DNA]</scope>
    <source>
        <strain evidence="3 4">Shm1</strain>
    </source>
</reference>
<keyword evidence="2" id="KW-0732">Signal</keyword>
<evidence type="ECO:0000256" key="1">
    <source>
        <dbReference type="SAM" id="MobiDB-lite"/>
    </source>
</evidence>
<evidence type="ECO:0008006" key="5">
    <source>
        <dbReference type="Google" id="ProtNLM"/>
    </source>
</evidence>
<name>A0A5Q0BP74_9GAMM</name>
<dbReference type="KEGG" id="mmob:F6R98_15605"/>
<feature type="compositionally biased region" description="Polar residues" evidence="1">
    <location>
        <begin position="393"/>
        <end position="411"/>
    </location>
</feature>
<evidence type="ECO:0000313" key="3">
    <source>
        <dbReference type="EMBL" id="QFY43877.1"/>
    </source>
</evidence>
<gene>
    <name evidence="3" type="ORF">F6R98_15605</name>
</gene>
<dbReference type="OrthoDB" id="5298707at2"/>
<dbReference type="Proteomes" id="UP000325755">
    <property type="component" value="Chromosome"/>
</dbReference>
<evidence type="ECO:0000256" key="2">
    <source>
        <dbReference type="SAM" id="SignalP"/>
    </source>
</evidence>
<feature type="region of interest" description="Disordered" evidence="1">
    <location>
        <begin position="316"/>
        <end position="340"/>
    </location>
</feature>
<sequence length="542" mass="58211">MYPRLLVRIFGMPSPNKGISMLVKFRTSLALCTFLGLPGMASAEAPPPETVKDEDVFSDLTPYQRDRIQVMQGNTIWSIARVNRPQSATIEQMVLGLYFSNPEAFAEHNISRLKAGSQLIVPPAILFAQISPADAKELLRKLRSGASYDAGRILHFKQSGQTSPRHPSKNEARIPATNREGSAAASTDDSKSTPVIEIHTMQPSTPQEAAPQIQPDKAASPPAPSLTHETAVIQIEQRTTEPTTVPAPQSAENISAAPPSVSTVATPAQATPEVKETTPPCTTEDCRLALSRDAESRLIAIQNEIQQLNAKLTPQQQSQAALSTAHEAANEKTPGNDEAAPVTGFNHLLKIWKSIKALDPVTLASIAAVGVLLEMAVRALIKLALTLRKRAVTTATSPDTAPKSGQNSASPEQRAVAAAPETKPLPVGPSPGRFETVVLSSDDELSPYADIPELGYANAASIGEKNREYSPYHDDKSAIKANQKPAFYDAAENIDPPPLRTSVVAERPDQKKPVSAVDHNNYVDDDLGLDFGLQDGKQNSKH</sequence>
<keyword evidence="4" id="KW-1185">Reference proteome</keyword>
<feature type="region of interest" description="Disordered" evidence="1">
    <location>
        <begin position="393"/>
        <end position="431"/>
    </location>
</feature>
<dbReference type="AlphaFoldDB" id="A0A5Q0BP74"/>
<proteinExistence type="predicted"/>
<protein>
    <recommendedName>
        <fullName evidence="5">LysM domain-containing protein</fullName>
    </recommendedName>
</protein>
<feature type="region of interest" description="Disordered" evidence="1">
    <location>
        <begin position="239"/>
        <end position="281"/>
    </location>
</feature>
<dbReference type="InParanoid" id="A0A5Q0BP74"/>
<feature type="compositionally biased region" description="Polar residues" evidence="1">
    <location>
        <begin position="260"/>
        <end position="269"/>
    </location>
</feature>
<feature type="signal peptide" evidence="2">
    <location>
        <begin position="1"/>
        <end position="43"/>
    </location>
</feature>
<organism evidence="3 4">
    <name type="scientific">Candidatus Methylospira mobilis</name>
    <dbReference type="NCBI Taxonomy" id="1808979"/>
    <lineage>
        <taxon>Bacteria</taxon>
        <taxon>Pseudomonadati</taxon>
        <taxon>Pseudomonadota</taxon>
        <taxon>Gammaproteobacteria</taxon>
        <taxon>Methylococcales</taxon>
        <taxon>Methylococcaceae</taxon>
        <taxon>Candidatus Methylospira</taxon>
    </lineage>
</organism>
<dbReference type="InterPro" id="IPR020012">
    <property type="entry name" value="LysM_FimV"/>
</dbReference>
<feature type="region of interest" description="Disordered" evidence="1">
    <location>
        <begin position="156"/>
        <end position="227"/>
    </location>
</feature>
<feature type="chain" id="PRO_5025028600" description="LysM domain-containing protein" evidence="2">
    <location>
        <begin position="44"/>
        <end position="542"/>
    </location>
</feature>